<keyword evidence="4 6" id="KW-0663">Pyridoxal phosphate</keyword>
<dbReference type="Proteomes" id="UP000887023">
    <property type="component" value="Chromosome"/>
</dbReference>
<evidence type="ECO:0000256" key="2">
    <source>
        <dbReference type="ARBA" id="ARBA00009533"/>
    </source>
</evidence>
<keyword evidence="5 6" id="KW-0456">Lyase</keyword>
<dbReference type="EMBL" id="CP079105">
    <property type="protein sequence ID" value="QXQ13323.1"/>
    <property type="molecule type" value="Genomic_DNA"/>
</dbReference>
<sequence length="523" mass="55463">MRLAVSEEHPVSAEFASPWTNLVTFAEPTAGWSAAGRGLTQLATAMAGRGHGAPLPAGDPTEVLAAVAAELGRAQLPEQGIGAAAALDRLADVIARYGIDLTHKLTAAHLQPPPLTVAVIADALASASNASLDTYDSGPATLAIERWAISTLIRLVGFSDAAGGVFGPGGSYSNLLGLLVARDHTAARHGFDIRRHGVRALPRPVVLCSQLTHFSIHRACAALGLGEQAVRPVPVGPDQRMIPEALDAELAGLTADELPVAIVATAGTTDFGSVDPLPEIAAIAARYRVWLHVDAAYGFGSLFSDRLAPLLTGIDRADSITLDLHKVGWQPAAAGVLLLSEVERFASLSRSVAYLNPDDDIEAGYGGLLGQTLQTTRRPDALKVAATFLTYGRRGLGEMLDTCHDIARYAERRIVAEPQLELIAPATMTTVVFRYRCEDLDLDQVNAELRRRLISSGIALIGRTDVRVRGDGAARTCLKLTLLNPEATETDIDALFDQLRRVGLEVESEGLPDGQDEMVTARD</sequence>
<comment type="cofactor">
    <cofactor evidence="1 6">
        <name>pyridoxal 5'-phosphate</name>
        <dbReference type="ChEBI" id="CHEBI:597326"/>
    </cofactor>
</comment>
<dbReference type="InterPro" id="IPR002129">
    <property type="entry name" value="PyrdxlP-dep_de-COase"/>
</dbReference>
<dbReference type="SUPFAM" id="SSF53383">
    <property type="entry name" value="PLP-dependent transferases"/>
    <property type="match status" value="1"/>
</dbReference>
<evidence type="ECO:0000256" key="1">
    <source>
        <dbReference type="ARBA" id="ARBA00001933"/>
    </source>
</evidence>
<evidence type="ECO:0000313" key="7">
    <source>
        <dbReference type="EMBL" id="QXQ13323.1"/>
    </source>
</evidence>
<gene>
    <name evidence="7" type="ORF">KV203_15845</name>
</gene>
<keyword evidence="3" id="KW-0210">Decarboxylase</keyword>
<dbReference type="PANTHER" id="PTHR45677">
    <property type="entry name" value="GLUTAMATE DECARBOXYLASE-RELATED"/>
    <property type="match status" value="1"/>
</dbReference>
<dbReference type="Pfam" id="PF00282">
    <property type="entry name" value="Pyridoxal_deC"/>
    <property type="match status" value="1"/>
</dbReference>
<accession>A0ABX8S654</accession>
<dbReference type="InterPro" id="IPR015424">
    <property type="entry name" value="PyrdxlP-dep_Trfase"/>
</dbReference>
<evidence type="ECO:0000313" key="8">
    <source>
        <dbReference type="Proteomes" id="UP000887023"/>
    </source>
</evidence>
<keyword evidence="7" id="KW-0808">Transferase</keyword>
<organism evidence="7 8">
    <name type="scientific">Skermania pinensis</name>
    <dbReference type="NCBI Taxonomy" id="39122"/>
    <lineage>
        <taxon>Bacteria</taxon>
        <taxon>Bacillati</taxon>
        <taxon>Actinomycetota</taxon>
        <taxon>Actinomycetes</taxon>
        <taxon>Mycobacteriales</taxon>
        <taxon>Gordoniaceae</taxon>
        <taxon>Skermania</taxon>
    </lineage>
</organism>
<evidence type="ECO:0000256" key="4">
    <source>
        <dbReference type="ARBA" id="ARBA00022898"/>
    </source>
</evidence>
<dbReference type="GO" id="GO:0008483">
    <property type="term" value="F:transaminase activity"/>
    <property type="evidence" value="ECO:0007669"/>
    <property type="project" value="UniProtKB-KW"/>
</dbReference>
<dbReference type="InterPro" id="IPR015421">
    <property type="entry name" value="PyrdxlP-dep_Trfase_major"/>
</dbReference>
<dbReference type="PANTHER" id="PTHR45677:SF8">
    <property type="entry name" value="CYSTEINE SULFINIC ACID DECARBOXYLASE"/>
    <property type="match status" value="1"/>
</dbReference>
<dbReference type="Gene3D" id="3.40.640.10">
    <property type="entry name" value="Type I PLP-dependent aspartate aminotransferase-like (Major domain)"/>
    <property type="match status" value="1"/>
</dbReference>
<evidence type="ECO:0000256" key="6">
    <source>
        <dbReference type="RuleBase" id="RU000382"/>
    </source>
</evidence>
<evidence type="ECO:0000256" key="5">
    <source>
        <dbReference type="ARBA" id="ARBA00023239"/>
    </source>
</evidence>
<evidence type="ECO:0000256" key="3">
    <source>
        <dbReference type="ARBA" id="ARBA00022793"/>
    </source>
</evidence>
<dbReference type="Gene3D" id="3.90.1150.10">
    <property type="entry name" value="Aspartate Aminotransferase, domain 1"/>
    <property type="match status" value="1"/>
</dbReference>
<keyword evidence="7" id="KW-0032">Aminotransferase</keyword>
<name>A0ABX8S654_9ACTN</name>
<reference evidence="7" key="1">
    <citation type="submission" date="2021-07" db="EMBL/GenBank/DDBJ databases">
        <title>Candidatus Kaistella beijingensis sp. nov. isolated from a municipal wastewater treatment plant is involved in sludge foaming.</title>
        <authorList>
            <person name="Song Y."/>
            <person name="Liu S.-J."/>
        </authorList>
    </citation>
    <scope>NUCLEOTIDE SEQUENCE</scope>
    <source>
        <strain evidence="7">DSM 43998</strain>
    </source>
</reference>
<comment type="similarity">
    <text evidence="2 6">Belongs to the group II decarboxylase family.</text>
</comment>
<protein>
    <submittedName>
        <fullName evidence="7">Aspartate aminotransferase family protein</fullName>
    </submittedName>
</protein>
<proteinExistence type="inferred from homology"/>
<keyword evidence="8" id="KW-1185">Reference proteome</keyword>
<dbReference type="InterPro" id="IPR015422">
    <property type="entry name" value="PyrdxlP-dep_Trfase_small"/>
</dbReference>